<dbReference type="RefSeq" id="XP_002427036.1">
    <property type="nucleotide sequence ID" value="XM_002426991.1"/>
</dbReference>
<dbReference type="VEuPathDB" id="VectorBase:PHUM291270"/>
<dbReference type="CTD" id="8229665"/>
<dbReference type="InParanoid" id="E0VLP2"/>
<keyword evidence="3" id="KW-1185">Reference proteome</keyword>
<dbReference type="InterPro" id="IPR008547">
    <property type="entry name" value="DUF829_TMEM53"/>
</dbReference>
<sequence>MAYLHFWFRCNCVWLSVKFTNLTSHSMLLIQRREIFLLVNGEKLKSKFLLVPNEKTTNICQRNVTIISKSKPCENKFKFDSNTISQLSVSNEIQFFRDVRNNYTEAKYSDDEEPYGPPLAILLPWKTLSETLLSKLIEIYGEKGFDVVCVCLKPEQYLYPCVSGSAMNVVSDLLNYLNDCHRNRPYVIHGFSIGVYMYGEMLAQFSDQFDTHRCIMNNIRGCLWDSPVDIFAVKSCIGKYFYPQNWFQRLKCNRAVKSHFNKHYHDSVTYWVRSKNNFCNPVVKVPNVFFISCNDMLSNPSSLQDVQKSLECNGVKIFQKAWWDSTHTGHFEKYCYEYTYGMFLFFNLANLFPDSCGKYRSCGKNRIQSMTNVLLSKTSRNNFPQ</sequence>
<organism>
    <name type="scientific">Pediculus humanus subsp. corporis</name>
    <name type="common">Body louse</name>
    <dbReference type="NCBI Taxonomy" id="121224"/>
    <lineage>
        <taxon>Eukaryota</taxon>
        <taxon>Metazoa</taxon>
        <taxon>Ecdysozoa</taxon>
        <taxon>Arthropoda</taxon>
        <taxon>Hexapoda</taxon>
        <taxon>Insecta</taxon>
        <taxon>Pterygota</taxon>
        <taxon>Neoptera</taxon>
        <taxon>Paraneoptera</taxon>
        <taxon>Psocodea</taxon>
        <taxon>Troctomorpha</taxon>
        <taxon>Phthiraptera</taxon>
        <taxon>Anoplura</taxon>
        <taxon>Pediculidae</taxon>
        <taxon>Pediculus</taxon>
    </lineage>
</organism>
<evidence type="ECO:0000313" key="1">
    <source>
        <dbReference type="EMBL" id="EEB14298.1"/>
    </source>
</evidence>
<reference evidence="1" key="1">
    <citation type="submission" date="2007-04" db="EMBL/GenBank/DDBJ databases">
        <title>Annotation of Pediculus humanus corporis strain USDA.</title>
        <authorList>
            <person name="Kirkness E."/>
            <person name="Hannick L."/>
            <person name="Hass B."/>
            <person name="Bruggner R."/>
            <person name="Lawson D."/>
            <person name="Bidwell S."/>
            <person name="Joardar V."/>
            <person name="Caler E."/>
            <person name="Walenz B."/>
            <person name="Inman J."/>
            <person name="Schobel S."/>
            <person name="Galinsky K."/>
            <person name="Amedeo P."/>
            <person name="Strausberg R."/>
        </authorList>
    </citation>
    <scope>NUCLEOTIDE SEQUENCE</scope>
    <source>
        <strain evidence="1">USDA</strain>
    </source>
</reference>
<dbReference type="Proteomes" id="UP000009046">
    <property type="component" value="Unassembled WGS sequence"/>
</dbReference>
<proteinExistence type="predicted"/>
<dbReference type="PANTHER" id="PTHR20908">
    <property type="entry name" value="LD15586P"/>
    <property type="match status" value="1"/>
</dbReference>
<dbReference type="eggNOG" id="KOG2521">
    <property type="taxonomic scope" value="Eukaryota"/>
</dbReference>
<dbReference type="GO" id="GO:0017171">
    <property type="term" value="F:serine hydrolase activity"/>
    <property type="evidence" value="ECO:0007669"/>
    <property type="project" value="TreeGrafter"/>
</dbReference>
<dbReference type="EMBL" id="DS235277">
    <property type="protein sequence ID" value="EEB14298.1"/>
    <property type="molecule type" value="Genomic_DNA"/>
</dbReference>
<dbReference type="FunCoup" id="E0VLP2">
    <property type="interactions" value="6"/>
</dbReference>
<dbReference type="Pfam" id="PF05705">
    <property type="entry name" value="DUF829"/>
    <property type="match status" value="1"/>
</dbReference>
<dbReference type="KEGG" id="phu:Phum_PHUM291270"/>
<dbReference type="SUPFAM" id="SSF53474">
    <property type="entry name" value="alpha/beta-Hydrolases"/>
    <property type="match status" value="1"/>
</dbReference>
<accession>E0VLP2</accession>
<dbReference type="InterPro" id="IPR029058">
    <property type="entry name" value="AB_hydrolase_fold"/>
</dbReference>
<evidence type="ECO:0000313" key="2">
    <source>
        <dbReference type="EnsemblMetazoa" id="PHUM291270-PA"/>
    </source>
</evidence>
<dbReference type="OrthoDB" id="77878at2759"/>
<gene>
    <name evidence="2" type="primary">8229665</name>
    <name evidence="1" type="ORF">Phum_PHUM291270</name>
</gene>
<dbReference type="AlphaFoldDB" id="E0VLP2"/>
<dbReference type="EMBL" id="AAZO01003379">
    <property type="status" value="NOT_ANNOTATED_CDS"/>
    <property type="molecule type" value="Genomic_DNA"/>
</dbReference>
<dbReference type="HOGENOM" id="CLU_060004_0_0_1"/>
<reference evidence="2" key="3">
    <citation type="submission" date="2021-02" db="UniProtKB">
        <authorList>
            <consortium name="EnsemblMetazoa"/>
        </authorList>
    </citation>
    <scope>IDENTIFICATION</scope>
    <source>
        <strain evidence="2">USDA</strain>
    </source>
</reference>
<name>E0VLP2_PEDHC</name>
<dbReference type="GeneID" id="8229665"/>
<reference evidence="1" key="2">
    <citation type="submission" date="2007-04" db="EMBL/GenBank/DDBJ databases">
        <title>The genome of the human body louse.</title>
        <authorList>
            <consortium name="The Human Body Louse Genome Consortium"/>
            <person name="Kirkness E."/>
            <person name="Walenz B."/>
            <person name="Hass B."/>
            <person name="Bruggner R."/>
            <person name="Strausberg R."/>
        </authorList>
    </citation>
    <scope>NUCLEOTIDE SEQUENCE</scope>
    <source>
        <strain evidence="1">USDA</strain>
    </source>
</reference>
<evidence type="ECO:0000313" key="3">
    <source>
        <dbReference type="Proteomes" id="UP000009046"/>
    </source>
</evidence>
<dbReference type="EnsemblMetazoa" id="PHUM291270-RA">
    <property type="protein sequence ID" value="PHUM291270-PA"/>
    <property type="gene ID" value="PHUM291270"/>
</dbReference>
<protein>
    <submittedName>
        <fullName evidence="1 2">Uncharacterized protein</fullName>
    </submittedName>
</protein>
<dbReference type="PANTHER" id="PTHR20908:SF1">
    <property type="entry name" value="LD15586P"/>
    <property type="match status" value="1"/>
</dbReference>